<evidence type="ECO:0000259" key="1">
    <source>
        <dbReference type="Pfam" id="PF02399"/>
    </source>
</evidence>
<dbReference type="GO" id="GO:0006260">
    <property type="term" value="P:DNA replication"/>
    <property type="evidence" value="ECO:0007669"/>
    <property type="project" value="InterPro"/>
</dbReference>
<dbReference type="InterPro" id="IPR003450">
    <property type="entry name" value="Replication_origin-bd"/>
</dbReference>
<dbReference type="Pfam" id="PF02399">
    <property type="entry name" value="Herpes_ori_bp"/>
    <property type="match status" value="1"/>
</dbReference>
<protein>
    <recommendedName>
        <fullName evidence="1">Replication origin-binding protein domain-containing protein</fullName>
    </recommendedName>
</protein>
<dbReference type="AlphaFoldDB" id="A0A1Y1IW37"/>
<accession>A0A1Y1IW37</accession>
<dbReference type="Proteomes" id="UP000054558">
    <property type="component" value="Unassembled WGS sequence"/>
</dbReference>
<dbReference type="GO" id="GO:0003688">
    <property type="term" value="F:DNA replication origin binding"/>
    <property type="evidence" value="ECO:0007669"/>
    <property type="project" value="InterPro"/>
</dbReference>
<reference evidence="2 3" key="1">
    <citation type="journal article" date="2014" name="Nat. Commun.">
        <title>Klebsormidium flaccidum genome reveals primary factors for plant terrestrial adaptation.</title>
        <authorList>
            <person name="Hori K."/>
            <person name="Maruyama F."/>
            <person name="Fujisawa T."/>
            <person name="Togashi T."/>
            <person name="Yamamoto N."/>
            <person name="Seo M."/>
            <person name="Sato S."/>
            <person name="Yamada T."/>
            <person name="Mori H."/>
            <person name="Tajima N."/>
            <person name="Moriyama T."/>
            <person name="Ikeuchi M."/>
            <person name="Watanabe M."/>
            <person name="Wada H."/>
            <person name="Kobayashi K."/>
            <person name="Saito M."/>
            <person name="Masuda T."/>
            <person name="Sasaki-Sekimoto Y."/>
            <person name="Mashiguchi K."/>
            <person name="Awai K."/>
            <person name="Shimojima M."/>
            <person name="Masuda S."/>
            <person name="Iwai M."/>
            <person name="Nobusawa T."/>
            <person name="Narise T."/>
            <person name="Kondo S."/>
            <person name="Saito H."/>
            <person name="Sato R."/>
            <person name="Murakawa M."/>
            <person name="Ihara Y."/>
            <person name="Oshima-Yamada Y."/>
            <person name="Ohtaka K."/>
            <person name="Satoh M."/>
            <person name="Sonobe K."/>
            <person name="Ishii M."/>
            <person name="Ohtani R."/>
            <person name="Kanamori-Sato M."/>
            <person name="Honoki R."/>
            <person name="Miyazaki D."/>
            <person name="Mochizuki H."/>
            <person name="Umetsu J."/>
            <person name="Higashi K."/>
            <person name="Shibata D."/>
            <person name="Kamiya Y."/>
            <person name="Sato N."/>
            <person name="Nakamura Y."/>
            <person name="Tabata S."/>
            <person name="Ida S."/>
            <person name="Kurokawa K."/>
            <person name="Ohta H."/>
        </authorList>
    </citation>
    <scope>NUCLEOTIDE SEQUENCE [LARGE SCALE GENOMIC DNA]</scope>
    <source>
        <strain evidence="2 3">NIES-2285</strain>
    </source>
</reference>
<evidence type="ECO:0000313" key="3">
    <source>
        <dbReference type="Proteomes" id="UP000054558"/>
    </source>
</evidence>
<dbReference type="GO" id="GO:0005524">
    <property type="term" value="F:ATP binding"/>
    <property type="evidence" value="ECO:0007669"/>
    <property type="project" value="InterPro"/>
</dbReference>
<evidence type="ECO:0000313" key="2">
    <source>
        <dbReference type="EMBL" id="GAQ92937.1"/>
    </source>
</evidence>
<dbReference type="EMBL" id="DF238162">
    <property type="protein sequence ID" value="GAQ92937.1"/>
    <property type="molecule type" value="Genomic_DNA"/>
</dbReference>
<sequence>MSSDRAWSLGSAVAERGLVDEGQILVITRHSDGEVKRGLGNVNESWAKRLVIISPTVEAGVDFNRSWFHKMFLYICKKSTHPRGLDQMKGRVRQLVDPVVLCFVRKGIKLPTTGPEGSGYRTVMGKNAGRIPRLGVEETYQWFLNRDEKVGGGVYCEGAITRLLAHNETELFNRPDALLRGLAADFLKTFGPYPNLAVEFILQVVDPQYEFDSEEVGRHSYGRQKKDIAKELLEVLGFPHPLAHEHVTRTLAELREELAATSYFRDYSETVKLFSARALPGEDVLAKQKSATIALNHVFSELGLQLEAVQTGRSPRTAEGRRGPRVYGGWKLQRKPKTRTRPVDGPVGVDLMAQLLKLRFKDSLALKSRIIPAALREYVDGVPFRWLAMVTQNEECQIVVRAS</sequence>
<keyword evidence="3" id="KW-1185">Reference proteome</keyword>
<gene>
    <name evidence="2" type="ORF">KFL_012130010</name>
</gene>
<dbReference type="OrthoDB" id="2373574at2759"/>
<organism evidence="2 3">
    <name type="scientific">Klebsormidium nitens</name>
    <name type="common">Green alga</name>
    <name type="synonym">Ulothrix nitens</name>
    <dbReference type="NCBI Taxonomy" id="105231"/>
    <lineage>
        <taxon>Eukaryota</taxon>
        <taxon>Viridiplantae</taxon>
        <taxon>Streptophyta</taxon>
        <taxon>Klebsormidiophyceae</taxon>
        <taxon>Klebsormidiales</taxon>
        <taxon>Klebsormidiaceae</taxon>
        <taxon>Klebsormidium</taxon>
    </lineage>
</organism>
<proteinExistence type="predicted"/>
<name>A0A1Y1IW37_KLENI</name>
<feature type="domain" description="Replication origin-binding protein" evidence="1">
    <location>
        <begin position="36"/>
        <end position="104"/>
    </location>
</feature>